<keyword evidence="1" id="KW-1133">Transmembrane helix</keyword>
<evidence type="ECO:0000313" key="3">
    <source>
        <dbReference type="Proteomes" id="UP001196413"/>
    </source>
</evidence>
<sequence length="237" mass="25171">MNILECTAKYPTLHERLFTMLLLTTISTVLGCGVMPAGQGSTRNFTVTGFTLPVAMAYSTAPSVQAVVPGIATSEAGATGFVQRLVMQAVFDVLESQARSALLSEAVILTILNQLTVTVTYTPLMCSNVRLNVMDVNPLAAMSMACIIIDNTVTAICTTMGQEATCQVPLQPGRMVTITPVSGAPVRISGSISTTNIIMASWSRMMWQNVLNRAIRTLASGPFRSHFFSAAGTVDGN</sequence>
<keyword evidence="3" id="KW-1185">Reference proteome</keyword>
<protein>
    <submittedName>
        <fullName evidence="2">Uncharacterized protein</fullName>
    </submittedName>
</protein>
<reference evidence="2" key="1">
    <citation type="submission" date="2021-06" db="EMBL/GenBank/DDBJ databases">
        <title>Parelaphostrongylus tenuis whole genome reference sequence.</title>
        <authorList>
            <person name="Garwood T.J."/>
            <person name="Larsen P.A."/>
            <person name="Fountain-Jones N.M."/>
            <person name="Garbe J.R."/>
            <person name="Macchietto M.G."/>
            <person name="Kania S.A."/>
            <person name="Gerhold R.W."/>
            <person name="Richards J.E."/>
            <person name="Wolf T.M."/>
        </authorList>
    </citation>
    <scope>NUCLEOTIDE SEQUENCE</scope>
    <source>
        <strain evidence="2">MNPRO001-30</strain>
        <tissue evidence="2">Meninges</tissue>
    </source>
</reference>
<gene>
    <name evidence="2" type="ORF">KIN20_013447</name>
</gene>
<keyword evidence="1" id="KW-0472">Membrane</keyword>
<name>A0AAD5MUM7_PARTN</name>
<evidence type="ECO:0000256" key="1">
    <source>
        <dbReference type="SAM" id="Phobius"/>
    </source>
</evidence>
<dbReference type="EMBL" id="JAHQIW010002638">
    <property type="protein sequence ID" value="KAJ1355881.1"/>
    <property type="molecule type" value="Genomic_DNA"/>
</dbReference>
<organism evidence="2 3">
    <name type="scientific">Parelaphostrongylus tenuis</name>
    <name type="common">Meningeal worm</name>
    <dbReference type="NCBI Taxonomy" id="148309"/>
    <lineage>
        <taxon>Eukaryota</taxon>
        <taxon>Metazoa</taxon>
        <taxon>Ecdysozoa</taxon>
        <taxon>Nematoda</taxon>
        <taxon>Chromadorea</taxon>
        <taxon>Rhabditida</taxon>
        <taxon>Rhabditina</taxon>
        <taxon>Rhabditomorpha</taxon>
        <taxon>Strongyloidea</taxon>
        <taxon>Metastrongylidae</taxon>
        <taxon>Parelaphostrongylus</taxon>
    </lineage>
</organism>
<accession>A0AAD5MUM7</accession>
<feature type="transmembrane region" description="Helical" evidence="1">
    <location>
        <begin position="17"/>
        <end position="35"/>
    </location>
</feature>
<comment type="caution">
    <text evidence="2">The sequence shown here is derived from an EMBL/GenBank/DDBJ whole genome shotgun (WGS) entry which is preliminary data.</text>
</comment>
<proteinExistence type="predicted"/>
<dbReference type="Proteomes" id="UP001196413">
    <property type="component" value="Unassembled WGS sequence"/>
</dbReference>
<evidence type="ECO:0000313" key="2">
    <source>
        <dbReference type="EMBL" id="KAJ1355881.1"/>
    </source>
</evidence>
<dbReference type="AlphaFoldDB" id="A0AAD5MUM7"/>
<keyword evidence="1" id="KW-0812">Transmembrane</keyword>